<evidence type="ECO:0000256" key="9">
    <source>
        <dbReference type="HAMAP-Rule" id="MF_01471"/>
    </source>
</evidence>
<keyword evidence="3 9" id="KW-0540">Nuclease</keyword>
<keyword evidence="5 9" id="KW-0255">Endonuclease</keyword>
<evidence type="ECO:0000256" key="7">
    <source>
        <dbReference type="ARBA" id="ARBA00022842"/>
    </source>
</evidence>
<keyword evidence="4 9" id="KW-0479">Metal-binding</keyword>
<dbReference type="EC" id="3.1.-.-" evidence="9"/>
<dbReference type="GO" id="GO:0004519">
    <property type="term" value="F:endonuclease activity"/>
    <property type="evidence" value="ECO:0007669"/>
    <property type="project" value="UniProtKB-KW"/>
</dbReference>
<evidence type="ECO:0000256" key="8">
    <source>
        <dbReference type="ARBA" id="ARBA00023118"/>
    </source>
</evidence>
<dbReference type="EMBL" id="JBHSQN010000013">
    <property type="protein sequence ID" value="MFC6013098.1"/>
    <property type="molecule type" value="Genomic_DNA"/>
</dbReference>
<keyword evidence="11" id="KW-1185">Reference proteome</keyword>
<protein>
    <recommendedName>
        <fullName evidence="9">CRISPR-associated endoribonuclease Cas2</fullName>
        <ecNumber evidence="9">3.1.-.-</ecNumber>
    </recommendedName>
</protein>
<dbReference type="Pfam" id="PF09827">
    <property type="entry name" value="CRISPR_Cas2"/>
    <property type="match status" value="1"/>
</dbReference>
<dbReference type="InterPro" id="IPR021127">
    <property type="entry name" value="CRISPR_associated_Cas2"/>
</dbReference>
<comment type="function">
    <text evidence="9">CRISPR (clustered regularly interspaced short palindromic repeat), is an adaptive immune system that provides protection against mobile genetic elements (viruses, transposable elements and conjugative plasmids). CRISPR clusters contain sequences complementary to antecedent mobile elements and target invading nucleic acids. CRISPR clusters are transcribed and processed into CRISPR RNA (crRNA). Functions as a ssRNA-specific endoribonuclease. Involved in the integration of spacer DNA into the CRISPR cassette.</text>
</comment>
<comment type="subunit">
    <text evidence="9">Homodimer, forms a heterotetramer with a Cas1 homodimer.</text>
</comment>
<reference evidence="11" key="1">
    <citation type="journal article" date="2019" name="Int. J. Syst. Evol. Microbiol.">
        <title>The Global Catalogue of Microorganisms (GCM) 10K type strain sequencing project: providing services to taxonomists for standard genome sequencing and annotation.</title>
        <authorList>
            <consortium name="The Broad Institute Genomics Platform"/>
            <consortium name="The Broad Institute Genome Sequencing Center for Infectious Disease"/>
            <person name="Wu L."/>
            <person name="Ma J."/>
        </authorList>
    </citation>
    <scope>NUCLEOTIDE SEQUENCE [LARGE SCALE GENOMIC DNA]</scope>
    <source>
        <strain evidence="11">CCUG 36956</strain>
    </source>
</reference>
<dbReference type="RefSeq" id="WP_378607798.1">
    <property type="nucleotide sequence ID" value="NZ_JBHSQN010000013.1"/>
</dbReference>
<dbReference type="PANTHER" id="PTHR34405:SF3">
    <property type="entry name" value="CRISPR-ASSOCIATED ENDORIBONUCLEASE CAS2 3"/>
    <property type="match status" value="1"/>
</dbReference>
<dbReference type="PANTHER" id="PTHR34405">
    <property type="entry name" value="CRISPR-ASSOCIATED ENDORIBONUCLEASE CAS2"/>
    <property type="match status" value="1"/>
</dbReference>
<evidence type="ECO:0000256" key="4">
    <source>
        <dbReference type="ARBA" id="ARBA00022723"/>
    </source>
</evidence>
<evidence type="ECO:0000256" key="6">
    <source>
        <dbReference type="ARBA" id="ARBA00022801"/>
    </source>
</evidence>
<dbReference type="SUPFAM" id="SSF143430">
    <property type="entry name" value="TTP0101/SSO1404-like"/>
    <property type="match status" value="1"/>
</dbReference>
<gene>
    <name evidence="9 10" type="primary">cas2</name>
    <name evidence="10" type="ORF">ACFP3H_18730</name>
</gene>
<dbReference type="CDD" id="cd09725">
    <property type="entry name" value="Cas2_I_II_III"/>
    <property type="match status" value="1"/>
</dbReference>
<dbReference type="Gene3D" id="3.30.70.240">
    <property type="match status" value="1"/>
</dbReference>
<dbReference type="InterPro" id="IPR019199">
    <property type="entry name" value="Virulence_VapD/CRISPR_Cas2"/>
</dbReference>
<evidence type="ECO:0000256" key="3">
    <source>
        <dbReference type="ARBA" id="ARBA00022722"/>
    </source>
</evidence>
<sequence>MTRNDTHRYLVAYDIADDNRRDRLAKCLQRHGDRVQYSVFVVDISPARMVRLEGEIDMIITRAEDSVIYCDLGMAKTVDIDRYRTVGRSRRITGSGAVVI</sequence>
<feature type="binding site" evidence="9">
    <location>
        <position position="14"/>
    </location>
    <ligand>
        <name>Mg(2+)</name>
        <dbReference type="ChEBI" id="CHEBI:18420"/>
        <note>catalytic</note>
    </ligand>
</feature>
<organism evidence="10 11">
    <name type="scientific">Nocardia lasii</name>
    <dbReference type="NCBI Taxonomy" id="1616107"/>
    <lineage>
        <taxon>Bacteria</taxon>
        <taxon>Bacillati</taxon>
        <taxon>Actinomycetota</taxon>
        <taxon>Actinomycetes</taxon>
        <taxon>Mycobacteriales</taxon>
        <taxon>Nocardiaceae</taxon>
        <taxon>Nocardia</taxon>
    </lineage>
</organism>
<name>A0ABW1JXI0_9NOCA</name>
<dbReference type="Proteomes" id="UP001596223">
    <property type="component" value="Unassembled WGS sequence"/>
</dbReference>
<comment type="caution">
    <text evidence="10">The sequence shown here is derived from an EMBL/GenBank/DDBJ whole genome shotgun (WGS) entry which is preliminary data.</text>
</comment>
<dbReference type="HAMAP" id="MF_01471">
    <property type="entry name" value="Cas2"/>
    <property type="match status" value="1"/>
</dbReference>
<accession>A0ABW1JXI0</accession>
<comment type="similarity">
    <text evidence="2 9">Belongs to the CRISPR-associated endoribonuclease Cas2 protein family.</text>
</comment>
<dbReference type="NCBIfam" id="TIGR01573">
    <property type="entry name" value="cas2"/>
    <property type="match status" value="1"/>
</dbReference>
<comment type="cofactor">
    <cofactor evidence="1 9">
        <name>Mg(2+)</name>
        <dbReference type="ChEBI" id="CHEBI:18420"/>
    </cofactor>
</comment>
<keyword evidence="6 9" id="KW-0378">Hydrolase</keyword>
<evidence type="ECO:0000256" key="2">
    <source>
        <dbReference type="ARBA" id="ARBA00009959"/>
    </source>
</evidence>
<evidence type="ECO:0000256" key="5">
    <source>
        <dbReference type="ARBA" id="ARBA00022759"/>
    </source>
</evidence>
<evidence type="ECO:0000313" key="10">
    <source>
        <dbReference type="EMBL" id="MFC6013098.1"/>
    </source>
</evidence>
<evidence type="ECO:0000256" key="1">
    <source>
        <dbReference type="ARBA" id="ARBA00001946"/>
    </source>
</evidence>
<keyword evidence="8 9" id="KW-0051">Antiviral defense</keyword>
<keyword evidence="7 9" id="KW-0460">Magnesium</keyword>
<evidence type="ECO:0000313" key="11">
    <source>
        <dbReference type="Proteomes" id="UP001596223"/>
    </source>
</evidence>
<proteinExistence type="inferred from homology"/>